<dbReference type="Gene3D" id="3.40.1580.10">
    <property type="entry name" value="SMI1/KNR4-like"/>
    <property type="match status" value="1"/>
</dbReference>
<dbReference type="RefSeq" id="WP_264516528.1">
    <property type="nucleotide sequence ID" value="NZ_JAPDDR010000021.1"/>
</dbReference>
<dbReference type="SMART" id="SM00860">
    <property type="entry name" value="SMI1_KNR4"/>
    <property type="match status" value="1"/>
</dbReference>
<name>A0ABT3GAP3_9BACT</name>
<organism evidence="2 3">
    <name type="scientific">Luteolibacter rhizosphaerae</name>
    <dbReference type="NCBI Taxonomy" id="2989719"/>
    <lineage>
        <taxon>Bacteria</taxon>
        <taxon>Pseudomonadati</taxon>
        <taxon>Verrucomicrobiota</taxon>
        <taxon>Verrucomicrobiia</taxon>
        <taxon>Verrucomicrobiales</taxon>
        <taxon>Verrucomicrobiaceae</taxon>
        <taxon>Luteolibacter</taxon>
    </lineage>
</organism>
<keyword evidence="3" id="KW-1185">Reference proteome</keyword>
<protein>
    <submittedName>
        <fullName evidence="2">SMI1/KNR4 family protein</fullName>
    </submittedName>
</protein>
<reference evidence="2" key="1">
    <citation type="submission" date="2022-10" db="EMBL/GenBank/DDBJ databases">
        <title>Luteolibacter sp. GHJ8, whole genome shotgun sequencing project.</title>
        <authorList>
            <person name="Zhao G."/>
            <person name="Shen L."/>
        </authorList>
    </citation>
    <scope>NUCLEOTIDE SEQUENCE</scope>
    <source>
        <strain evidence="2">GHJ8</strain>
    </source>
</reference>
<dbReference type="Pfam" id="PF09346">
    <property type="entry name" value="SMI1_KNR4"/>
    <property type="match status" value="1"/>
</dbReference>
<comment type="caution">
    <text evidence="2">The sequence shown here is derived from an EMBL/GenBank/DDBJ whole genome shotgun (WGS) entry which is preliminary data.</text>
</comment>
<evidence type="ECO:0000313" key="2">
    <source>
        <dbReference type="EMBL" id="MCW1916908.1"/>
    </source>
</evidence>
<accession>A0ABT3GAP3</accession>
<dbReference type="InterPro" id="IPR037883">
    <property type="entry name" value="Knr4/Smi1-like_sf"/>
</dbReference>
<gene>
    <name evidence="2" type="ORF">OJ996_25190</name>
</gene>
<evidence type="ECO:0000313" key="3">
    <source>
        <dbReference type="Proteomes" id="UP001165653"/>
    </source>
</evidence>
<feature type="domain" description="Knr4/Smi1-like" evidence="1">
    <location>
        <begin position="23"/>
        <end position="138"/>
    </location>
</feature>
<evidence type="ECO:0000259" key="1">
    <source>
        <dbReference type="SMART" id="SM00860"/>
    </source>
</evidence>
<dbReference type="SUPFAM" id="SSF160631">
    <property type="entry name" value="SMI1/KNR4-like"/>
    <property type="match status" value="1"/>
</dbReference>
<dbReference type="EMBL" id="JAPDDR010000021">
    <property type="protein sequence ID" value="MCW1916908.1"/>
    <property type="molecule type" value="Genomic_DNA"/>
</dbReference>
<proteinExistence type="predicted"/>
<dbReference type="Proteomes" id="UP001165653">
    <property type="component" value="Unassembled WGS sequence"/>
</dbReference>
<dbReference type="InterPro" id="IPR018958">
    <property type="entry name" value="Knr4/Smi1-like_dom"/>
</dbReference>
<sequence>MNQTTWQKLDEMFAEASFMRAEPVEESEVVEAARVFGFQLPEDYQQFVCRYGGATVGPFSIYGLRAADTMGPSEASAFEVTKRFRSEGWQGVADALVISADHSGNPVYLKPNGEIWITDHDFGGTSKIADHFEDYLLNKCLG</sequence>